<keyword evidence="2" id="KW-1133">Transmembrane helix</keyword>
<feature type="transmembrane region" description="Helical" evidence="2">
    <location>
        <begin position="70"/>
        <end position="89"/>
    </location>
</feature>
<dbReference type="SMART" id="SM00321">
    <property type="entry name" value="WSC"/>
    <property type="match status" value="1"/>
</dbReference>
<feature type="region of interest" description="Disordered" evidence="1">
    <location>
        <begin position="165"/>
        <end position="222"/>
    </location>
</feature>
<keyword evidence="2" id="KW-0472">Membrane</keyword>
<sequence>MQAHLVTRETISAKGRERERDTHTERECVRERARQREGKGDNTWMEWIWPASNQRQREWPEGIREGRMTVFLPTFLSLFTLIIITLRILRFLTFSLSFTSFHSFTTRGQSHSLPAFSVTRLAMRSIAVIALMGQVALGQFTNSSTSSTTLSTSVVTSTTRLTSVTTTTAATTTTDSGNGGSTDDGFDPDPPTSTDSIVTSTTSGVSTTTSGVSTSASASASVSPNPVNVGGFTLLGCYGSPSSYPTFTLQLSAESMTIDRCTAACPADKRYAALFGSDCFCGDTIDDVNEQLRPEAECNIPCPGNPRQRCGGRNAGAILKAKRQIIPSDIRFSIYVRVGAVVSVSGSVTVTITAPTTSGSMLPTFSPAPNPCSNGKCFGIPCFSGDCYKKFVSYGDYCGYDFPCFGPDCKRRLVWENGVWRPDVCNGYDCGRKVKCVSGKCKIITKGDDWDQEKITCFGNICKVEKCESDECNKKYVCKDDSCVFETCPKEDGNKKYECESDKCKVVKPCDVCPEPSPPSPLGPTDTAVPPMATGVQPPAGPDASAMPTDNGNGDETTVSPGATGDQPPAGPDATALPTAGGGEDATAVPPAATGGAGAGAGAGAGSDAGAGASGPNVVVPPGVTGTSAVVVTAGSNTFAASFGALAFSVIAAAILL</sequence>
<name>A0A4V6DGL7_9PEZI</name>
<proteinExistence type="predicted"/>
<gene>
    <name evidence="4" type="ORF">CTA1_8884</name>
</gene>
<comment type="caution">
    <text evidence="4">The sequence shown here is derived from an EMBL/GenBank/DDBJ whole genome shotgun (WGS) entry which is preliminary data.</text>
</comment>
<feature type="compositionally biased region" description="Low complexity" evidence="1">
    <location>
        <begin position="192"/>
        <end position="222"/>
    </location>
</feature>
<feature type="compositionally biased region" description="Polar residues" evidence="1">
    <location>
        <begin position="548"/>
        <end position="561"/>
    </location>
</feature>
<feature type="compositionally biased region" description="Low complexity" evidence="1">
    <location>
        <begin position="585"/>
        <end position="594"/>
    </location>
</feature>
<accession>A0A4V6DGL7</accession>
<feature type="region of interest" description="Disordered" evidence="1">
    <location>
        <begin position="1"/>
        <end position="35"/>
    </location>
</feature>
<keyword evidence="2" id="KW-0812">Transmembrane</keyword>
<dbReference type="STRING" id="1306861.A0A4V6DGL7"/>
<feature type="compositionally biased region" description="Low complexity" evidence="1">
    <location>
        <begin position="165"/>
        <end position="176"/>
    </location>
</feature>
<evidence type="ECO:0000256" key="2">
    <source>
        <dbReference type="SAM" id="Phobius"/>
    </source>
</evidence>
<evidence type="ECO:0000313" key="4">
    <source>
        <dbReference type="EMBL" id="TKW53216.1"/>
    </source>
</evidence>
<organism evidence="4 5">
    <name type="scientific">Colletotrichum tanaceti</name>
    <dbReference type="NCBI Taxonomy" id="1306861"/>
    <lineage>
        <taxon>Eukaryota</taxon>
        <taxon>Fungi</taxon>
        <taxon>Dikarya</taxon>
        <taxon>Ascomycota</taxon>
        <taxon>Pezizomycotina</taxon>
        <taxon>Sordariomycetes</taxon>
        <taxon>Hypocreomycetidae</taxon>
        <taxon>Glomerellales</taxon>
        <taxon>Glomerellaceae</taxon>
        <taxon>Colletotrichum</taxon>
        <taxon>Colletotrichum destructivum species complex</taxon>
    </lineage>
</organism>
<evidence type="ECO:0000313" key="5">
    <source>
        <dbReference type="Proteomes" id="UP000310108"/>
    </source>
</evidence>
<feature type="compositionally biased region" description="Basic and acidic residues" evidence="1">
    <location>
        <begin position="14"/>
        <end position="35"/>
    </location>
</feature>
<reference evidence="4 5" key="1">
    <citation type="journal article" date="2019" name="PLoS ONE">
        <title>Comparative genome analysis indicates high evolutionary potential of pathogenicity genes in Colletotrichum tanaceti.</title>
        <authorList>
            <person name="Lelwala R.V."/>
            <person name="Korhonen P.K."/>
            <person name="Young N.D."/>
            <person name="Scott J.B."/>
            <person name="Ades P.A."/>
            <person name="Gasser R.B."/>
            <person name="Taylor P.W.J."/>
        </authorList>
    </citation>
    <scope>NUCLEOTIDE SEQUENCE [LARGE SCALE GENOMIC DNA]</scope>
    <source>
        <strain evidence="4">BRIP57314</strain>
    </source>
</reference>
<evidence type="ECO:0000256" key="1">
    <source>
        <dbReference type="SAM" id="MobiDB-lite"/>
    </source>
</evidence>
<keyword evidence="5" id="KW-1185">Reference proteome</keyword>
<dbReference type="AlphaFoldDB" id="A0A4V6DGL7"/>
<feature type="region of interest" description="Disordered" evidence="1">
    <location>
        <begin position="514"/>
        <end position="612"/>
    </location>
</feature>
<dbReference type="EMBL" id="PJEX01000196">
    <property type="protein sequence ID" value="TKW53216.1"/>
    <property type="molecule type" value="Genomic_DNA"/>
</dbReference>
<dbReference type="PROSITE" id="PS51212">
    <property type="entry name" value="WSC"/>
    <property type="match status" value="1"/>
</dbReference>
<dbReference type="Proteomes" id="UP000310108">
    <property type="component" value="Unassembled WGS sequence"/>
</dbReference>
<dbReference type="Pfam" id="PF01822">
    <property type="entry name" value="WSC"/>
    <property type="match status" value="1"/>
</dbReference>
<dbReference type="InterPro" id="IPR002889">
    <property type="entry name" value="WSC_carb-bd"/>
</dbReference>
<protein>
    <recommendedName>
        <fullName evidence="3">WSC domain-containing protein</fullName>
    </recommendedName>
</protein>
<feature type="domain" description="WSC" evidence="3">
    <location>
        <begin position="231"/>
        <end position="322"/>
    </location>
</feature>
<feature type="compositionally biased region" description="Gly residues" evidence="1">
    <location>
        <begin position="595"/>
        <end position="612"/>
    </location>
</feature>
<evidence type="ECO:0000259" key="3">
    <source>
        <dbReference type="PROSITE" id="PS51212"/>
    </source>
</evidence>